<evidence type="ECO:0000313" key="1">
    <source>
        <dbReference type="EMBL" id="KKT63624.1"/>
    </source>
</evidence>
<reference evidence="1 2" key="1">
    <citation type="journal article" date="2015" name="Nature">
        <title>rRNA introns, odd ribosomes, and small enigmatic genomes across a large radiation of phyla.</title>
        <authorList>
            <person name="Brown C.T."/>
            <person name="Hug L.A."/>
            <person name="Thomas B.C."/>
            <person name="Sharon I."/>
            <person name="Castelle C.J."/>
            <person name="Singh A."/>
            <person name="Wilkins M.J."/>
            <person name="Williams K.H."/>
            <person name="Banfield J.F."/>
        </authorList>
    </citation>
    <scope>NUCLEOTIDE SEQUENCE [LARGE SCALE GENOMIC DNA]</scope>
</reference>
<protein>
    <submittedName>
        <fullName evidence="1">Uncharacterized protein</fullName>
    </submittedName>
</protein>
<dbReference type="AlphaFoldDB" id="A0A0G1LVA9"/>
<accession>A0A0G1LVA9</accession>
<organism evidence="1 2">
    <name type="scientific">Candidatus Giovannonibacteria bacterium GW2011_GWA2_44_26</name>
    <dbReference type="NCBI Taxonomy" id="1618648"/>
    <lineage>
        <taxon>Bacteria</taxon>
        <taxon>Candidatus Giovannoniibacteriota</taxon>
    </lineage>
</organism>
<proteinExistence type="predicted"/>
<gene>
    <name evidence="1" type="ORF">UW55_C0002G0089</name>
</gene>
<sequence length="195" mass="21774">MPAITGQKGKRCSMAANTDQKARLFDLQTTVSELLLELVGTTKIPATAGRFVVSEKFVRDTSQNAPVKIGFIGSNFSKWFFGKVEEPQEETELRYQKLRKSSRDIPIINELGGEEKAETSLTEIYAIMERQKSGEKGVLLTDGHANIFYARDINGILRAVDVFWDDWRGLWHVRADGVGSPDGWSGGSRVFSRNS</sequence>
<comment type="caution">
    <text evidence="1">The sequence shown here is derived from an EMBL/GenBank/DDBJ whole genome shotgun (WGS) entry which is preliminary data.</text>
</comment>
<dbReference type="EMBL" id="LCIT01000002">
    <property type="protein sequence ID" value="KKT63624.1"/>
    <property type="molecule type" value="Genomic_DNA"/>
</dbReference>
<dbReference type="Proteomes" id="UP000033945">
    <property type="component" value="Unassembled WGS sequence"/>
</dbReference>
<name>A0A0G1LVA9_9BACT</name>
<evidence type="ECO:0000313" key="2">
    <source>
        <dbReference type="Proteomes" id="UP000033945"/>
    </source>
</evidence>